<dbReference type="InterPro" id="IPR000086">
    <property type="entry name" value="NUDIX_hydrolase_dom"/>
</dbReference>
<name>A0A7R9U4V7_9STRA</name>
<dbReference type="PANTHER" id="PTHR43736">
    <property type="entry name" value="ADP-RIBOSE PYROPHOSPHATASE"/>
    <property type="match status" value="1"/>
</dbReference>
<dbReference type="PANTHER" id="PTHR43736:SF1">
    <property type="entry name" value="DIHYDRONEOPTERIN TRIPHOSPHATE DIPHOSPHATASE"/>
    <property type="match status" value="1"/>
</dbReference>
<feature type="domain" description="Nudix hydrolase" evidence="1">
    <location>
        <begin position="87"/>
        <end position="233"/>
    </location>
</feature>
<accession>A0A7R9U4V7</accession>
<gene>
    <name evidence="2" type="ORF">PPYR1160_LOCUS2294</name>
</gene>
<dbReference type="EMBL" id="HBEA01003091">
    <property type="protein sequence ID" value="CAD8252802.1"/>
    <property type="molecule type" value="Transcribed_RNA"/>
</dbReference>
<dbReference type="AlphaFoldDB" id="A0A7R9U4V7"/>
<protein>
    <recommendedName>
        <fullName evidence="1">Nudix hydrolase domain-containing protein</fullName>
    </recommendedName>
</protein>
<sequence length="234" mass="26313">MKSFAAGVVTGAAAAGAAVGLAWYLTSRSRRNSGHSRADWSLFYGYRSDAQPSKTTSPKDTTEEDEKWLRRVPQEYRRIPSEVYGALVRTAVVTCVDVVLKRPDGCCLLVYRGMEPCQAFWWFPGGRMFKGETFFDTAVRKIKEEAGIDCKAEKVLGVWNAFYPTSSWDKEGEEGRFGTQTVNAVVVCEVSQEEGESVKIDATSEEFLWVKISDILRLGEELYDRYLVESLKLL</sequence>
<evidence type="ECO:0000259" key="1">
    <source>
        <dbReference type="PROSITE" id="PS51462"/>
    </source>
</evidence>
<dbReference type="SUPFAM" id="SSF55811">
    <property type="entry name" value="Nudix"/>
    <property type="match status" value="1"/>
</dbReference>
<dbReference type="InterPro" id="IPR015797">
    <property type="entry name" value="NUDIX_hydrolase-like_dom_sf"/>
</dbReference>
<organism evidence="2">
    <name type="scientific">Pinguiococcus pyrenoidosus</name>
    <dbReference type="NCBI Taxonomy" id="172671"/>
    <lineage>
        <taxon>Eukaryota</taxon>
        <taxon>Sar</taxon>
        <taxon>Stramenopiles</taxon>
        <taxon>Ochrophyta</taxon>
        <taxon>Pinguiophyceae</taxon>
        <taxon>Pinguiochrysidales</taxon>
        <taxon>Pinguiochrysidaceae</taxon>
        <taxon>Pinguiococcus</taxon>
    </lineage>
</organism>
<dbReference type="PROSITE" id="PS51462">
    <property type="entry name" value="NUDIX"/>
    <property type="match status" value="1"/>
</dbReference>
<proteinExistence type="predicted"/>
<reference evidence="2" key="1">
    <citation type="submission" date="2021-01" db="EMBL/GenBank/DDBJ databases">
        <authorList>
            <person name="Corre E."/>
            <person name="Pelletier E."/>
            <person name="Niang G."/>
            <person name="Scheremetjew M."/>
            <person name="Finn R."/>
            <person name="Kale V."/>
            <person name="Holt S."/>
            <person name="Cochrane G."/>
            <person name="Meng A."/>
            <person name="Brown T."/>
            <person name="Cohen L."/>
        </authorList>
    </citation>
    <scope>NUCLEOTIDE SEQUENCE</scope>
    <source>
        <strain evidence="2">CCMP2078</strain>
    </source>
</reference>
<evidence type="ECO:0000313" key="2">
    <source>
        <dbReference type="EMBL" id="CAD8252802.1"/>
    </source>
</evidence>
<dbReference type="Gene3D" id="3.90.79.10">
    <property type="entry name" value="Nucleoside Triphosphate Pyrophosphohydrolase"/>
    <property type="match status" value="1"/>
</dbReference>
<dbReference type="Pfam" id="PF00293">
    <property type="entry name" value="NUDIX"/>
    <property type="match status" value="1"/>
</dbReference>